<proteinExistence type="predicted"/>
<name>A0AAD7IEQ9_9AGAR</name>
<accession>A0AAD7IEQ9</accession>
<keyword evidence="2" id="KW-1185">Reference proteome</keyword>
<evidence type="ECO:0000313" key="1">
    <source>
        <dbReference type="EMBL" id="KAJ7741067.1"/>
    </source>
</evidence>
<dbReference type="Proteomes" id="UP001215598">
    <property type="component" value="Unassembled WGS sequence"/>
</dbReference>
<comment type="caution">
    <text evidence="1">The sequence shown here is derived from an EMBL/GenBank/DDBJ whole genome shotgun (WGS) entry which is preliminary data.</text>
</comment>
<organism evidence="1 2">
    <name type="scientific">Mycena metata</name>
    <dbReference type="NCBI Taxonomy" id="1033252"/>
    <lineage>
        <taxon>Eukaryota</taxon>
        <taxon>Fungi</taxon>
        <taxon>Dikarya</taxon>
        <taxon>Basidiomycota</taxon>
        <taxon>Agaricomycotina</taxon>
        <taxon>Agaricomycetes</taxon>
        <taxon>Agaricomycetidae</taxon>
        <taxon>Agaricales</taxon>
        <taxon>Marasmiineae</taxon>
        <taxon>Mycenaceae</taxon>
        <taxon>Mycena</taxon>
    </lineage>
</organism>
<dbReference type="EMBL" id="JARKIB010000100">
    <property type="protein sequence ID" value="KAJ7741067.1"/>
    <property type="molecule type" value="Genomic_DNA"/>
</dbReference>
<protein>
    <submittedName>
        <fullName evidence="1">Uncharacterized protein</fullName>
    </submittedName>
</protein>
<evidence type="ECO:0000313" key="2">
    <source>
        <dbReference type="Proteomes" id="UP001215598"/>
    </source>
</evidence>
<gene>
    <name evidence="1" type="ORF">B0H16DRAFT_1728709</name>
</gene>
<reference evidence="1" key="1">
    <citation type="submission" date="2023-03" db="EMBL/GenBank/DDBJ databases">
        <title>Massive genome expansion in bonnet fungi (Mycena s.s.) driven by repeated elements and novel gene families across ecological guilds.</title>
        <authorList>
            <consortium name="Lawrence Berkeley National Laboratory"/>
            <person name="Harder C.B."/>
            <person name="Miyauchi S."/>
            <person name="Viragh M."/>
            <person name="Kuo A."/>
            <person name="Thoen E."/>
            <person name="Andreopoulos B."/>
            <person name="Lu D."/>
            <person name="Skrede I."/>
            <person name="Drula E."/>
            <person name="Henrissat B."/>
            <person name="Morin E."/>
            <person name="Kohler A."/>
            <person name="Barry K."/>
            <person name="LaButti K."/>
            <person name="Morin E."/>
            <person name="Salamov A."/>
            <person name="Lipzen A."/>
            <person name="Mereny Z."/>
            <person name="Hegedus B."/>
            <person name="Baldrian P."/>
            <person name="Stursova M."/>
            <person name="Weitz H."/>
            <person name="Taylor A."/>
            <person name="Grigoriev I.V."/>
            <person name="Nagy L.G."/>
            <person name="Martin F."/>
            <person name="Kauserud H."/>
        </authorList>
    </citation>
    <scope>NUCLEOTIDE SEQUENCE</scope>
    <source>
        <strain evidence="1">CBHHK182m</strain>
    </source>
</reference>
<sequence>MASSNIETVDHNWLLFEWPPAYRFPDLLDIPREGEAVLSYQCVPRHYAALLDWAYVARNPAERDHTRGLMLMYKHPRVLPNAPRNVIYPVGICVQGFIERCDLKALGSWNKNKEPHAAIQHLVLTGGRDCGHVFRQYKSAINEVLKYIYRALESPPPTSLKQDDSDQLYLTRRVFTKVNSRNRKQPSALEPGDDPMDMCLAVQDNWRILEKLNIGTYMPDDVDTLDSCVAPCSAMVVGEGDFVDVCVGFDIVSRRDRRGGTSIKVHLNIEHVLVLVSGDDTASEVSVEEEEAMVQAPGLRF</sequence>
<dbReference type="AlphaFoldDB" id="A0AAD7IEQ9"/>